<dbReference type="EMBL" id="JAWJAY010000001">
    <property type="protein sequence ID" value="MDV2884694.1"/>
    <property type="molecule type" value="Genomic_DNA"/>
</dbReference>
<accession>A0AAJ2KU34</accession>
<comment type="caution">
    <text evidence="1">The sequence shown here is derived from an EMBL/GenBank/DDBJ whole genome shotgun (WGS) entry which is preliminary data.</text>
</comment>
<evidence type="ECO:0000313" key="1">
    <source>
        <dbReference type="EMBL" id="MDV2884694.1"/>
    </source>
</evidence>
<proteinExistence type="predicted"/>
<dbReference type="AlphaFoldDB" id="A0AAJ2KU34"/>
<dbReference type="Pfam" id="PF06338">
    <property type="entry name" value="ComK"/>
    <property type="match status" value="1"/>
</dbReference>
<name>A0AAJ2KU34_ALKPS</name>
<sequence>MKPSIQPHYDINRHTLAIMPAYHTDYETIVYENHQIYYVAESIMSMIKRACIEGGATYDGRRTAVSEITRAQSKVPIPIDTMDQIYTFPTHSPTKLECSWFFYHHIRTFMPDPDHPAKTIITFRNSIQLTIDATYATIERQIQRTSYCILRLTYRPYKTEQVMRQIDYSPAHY</sequence>
<dbReference type="RefSeq" id="WP_323466151.1">
    <property type="nucleotide sequence ID" value="NZ_CP144224.1"/>
</dbReference>
<reference evidence="1" key="1">
    <citation type="submission" date="2023-10" db="EMBL/GenBank/DDBJ databases">
        <title>Screening of Alkalihalophilus pseudofirmusBZ-TG-HK211 and Its Alleviation of Salt Stress on Rapeseed Growth.</title>
        <authorList>
            <person name="Zhao B."/>
            <person name="Guo T."/>
        </authorList>
    </citation>
    <scope>NUCLEOTIDE SEQUENCE</scope>
    <source>
        <strain evidence="1">BZ-TG-HK211</strain>
    </source>
</reference>
<gene>
    <name evidence="1" type="ORF">RYX45_05855</name>
</gene>
<evidence type="ECO:0000313" key="2">
    <source>
        <dbReference type="Proteomes" id="UP001285636"/>
    </source>
</evidence>
<dbReference type="InterPro" id="IPR010461">
    <property type="entry name" value="ComK"/>
</dbReference>
<organism evidence="1 2">
    <name type="scientific">Alkalihalophilus pseudofirmus</name>
    <name type="common">Bacillus pseudofirmus</name>
    <dbReference type="NCBI Taxonomy" id="79885"/>
    <lineage>
        <taxon>Bacteria</taxon>
        <taxon>Bacillati</taxon>
        <taxon>Bacillota</taxon>
        <taxon>Bacilli</taxon>
        <taxon>Bacillales</taxon>
        <taxon>Bacillaceae</taxon>
        <taxon>Alkalihalophilus</taxon>
    </lineage>
</organism>
<protein>
    <submittedName>
        <fullName evidence="1">Competence protein ComK</fullName>
    </submittedName>
</protein>
<dbReference type="Proteomes" id="UP001285636">
    <property type="component" value="Unassembled WGS sequence"/>
</dbReference>
<dbReference type="GO" id="GO:0030420">
    <property type="term" value="P:establishment of competence for transformation"/>
    <property type="evidence" value="ECO:0007669"/>
    <property type="project" value="InterPro"/>
</dbReference>